<evidence type="ECO:0000313" key="2">
    <source>
        <dbReference type="Proteomes" id="UP000499080"/>
    </source>
</evidence>
<sequence length="51" mass="5884">RKVDVWYGLAACSSEGFDIKDDDLIRERPLRTGGELRSCRTFNNEKATQKH</sequence>
<protein>
    <submittedName>
        <fullName evidence="1">Uncharacterized protein</fullName>
    </submittedName>
</protein>
<name>A0A4Y2R3Y0_ARAVE</name>
<keyword evidence="2" id="KW-1185">Reference proteome</keyword>
<proteinExistence type="predicted"/>
<comment type="caution">
    <text evidence="1">The sequence shown here is derived from an EMBL/GenBank/DDBJ whole genome shotgun (WGS) entry which is preliminary data.</text>
</comment>
<organism evidence="1 2">
    <name type="scientific">Araneus ventricosus</name>
    <name type="common">Orbweaver spider</name>
    <name type="synonym">Epeira ventricosa</name>
    <dbReference type="NCBI Taxonomy" id="182803"/>
    <lineage>
        <taxon>Eukaryota</taxon>
        <taxon>Metazoa</taxon>
        <taxon>Ecdysozoa</taxon>
        <taxon>Arthropoda</taxon>
        <taxon>Chelicerata</taxon>
        <taxon>Arachnida</taxon>
        <taxon>Araneae</taxon>
        <taxon>Araneomorphae</taxon>
        <taxon>Entelegynae</taxon>
        <taxon>Araneoidea</taxon>
        <taxon>Araneidae</taxon>
        <taxon>Araneus</taxon>
    </lineage>
</organism>
<dbReference type="EMBL" id="BGPR01142206">
    <property type="protein sequence ID" value="GBN70005.1"/>
    <property type="molecule type" value="Genomic_DNA"/>
</dbReference>
<reference evidence="1 2" key="1">
    <citation type="journal article" date="2019" name="Sci. Rep.">
        <title>Orb-weaving spider Araneus ventricosus genome elucidates the spidroin gene catalogue.</title>
        <authorList>
            <person name="Kono N."/>
            <person name="Nakamura H."/>
            <person name="Ohtoshi R."/>
            <person name="Moran D.A.P."/>
            <person name="Shinohara A."/>
            <person name="Yoshida Y."/>
            <person name="Fujiwara M."/>
            <person name="Mori M."/>
            <person name="Tomita M."/>
            <person name="Arakawa K."/>
        </authorList>
    </citation>
    <scope>NUCLEOTIDE SEQUENCE [LARGE SCALE GENOMIC DNA]</scope>
</reference>
<gene>
    <name evidence="1" type="ORF">AVEN_152430_1</name>
</gene>
<dbReference type="Proteomes" id="UP000499080">
    <property type="component" value="Unassembled WGS sequence"/>
</dbReference>
<dbReference type="AlphaFoldDB" id="A0A4Y2R3Y0"/>
<accession>A0A4Y2R3Y0</accession>
<feature type="non-terminal residue" evidence="1">
    <location>
        <position position="1"/>
    </location>
</feature>
<evidence type="ECO:0000313" key="1">
    <source>
        <dbReference type="EMBL" id="GBN70005.1"/>
    </source>
</evidence>